<evidence type="ECO:0000256" key="5">
    <source>
        <dbReference type="ARBA" id="ARBA00022786"/>
    </source>
</evidence>
<dbReference type="PROSITE" id="PS50181">
    <property type="entry name" value="FBOX"/>
    <property type="match status" value="1"/>
</dbReference>
<feature type="compositionally biased region" description="Low complexity" evidence="7">
    <location>
        <begin position="1"/>
        <end position="23"/>
    </location>
</feature>
<dbReference type="EMBL" id="JBBXJM010000002">
    <property type="protein sequence ID" value="KAL1411593.1"/>
    <property type="molecule type" value="Genomic_DNA"/>
</dbReference>
<accession>A0ABR3QA49</accession>
<gene>
    <name evidence="9" type="ORF">Q8F55_002557</name>
</gene>
<evidence type="ECO:0000256" key="3">
    <source>
        <dbReference type="ARBA" id="ARBA00019775"/>
    </source>
</evidence>
<evidence type="ECO:0000313" key="9">
    <source>
        <dbReference type="EMBL" id="KAL1411593.1"/>
    </source>
</evidence>
<feature type="compositionally biased region" description="Basic and acidic residues" evidence="7">
    <location>
        <begin position="39"/>
        <end position="51"/>
    </location>
</feature>
<keyword evidence="10" id="KW-1185">Reference proteome</keyword>
<protein>
    <recommendedName>
        <fullName evidence="3">F-box only protein 9</fullName>
    </recommendedName>
</protein>
<dbReference type="Pfam" id="PF19270">
    <property type="entry name" value="FBO_C"/>
    <property type="match status" value="1"/>
</dbReference>
<keyword evidence="5" id="KW-0833">Ubl conjugation pathway</keyword>
<dbReference type="Proteomes" id="UP001565368">
    <property type="component" value="Unassembled WGS sequence"/>
</dbReference>
<organism evidence="9 10">
    <name type="scientific">Vanrija albida</name>
    <dbReference type="NCBI Taxonomy" id="181172"/>
    <lineage>
        <taxon>Eukaryota</taxon>
        <taxon>Fungi</taxon>
        <taxon>Dikarya</taxon>
        <taxon>Basidiomycota</taxon>
        <taxon>Agaricomycotina</taxon>
        <taxon>Tremellomycetes</taxon>
        <taxon>Trichosporonales</taxon>
        <taxon>Trichosporonaceae</taxon>
        <taxon>Vanrija</taxon>
    </lineage>
</organism>
<feature type="compositionally biased region" description="Polar residues" evidence="7">
    <location>
        <begin position="106"/>
        <end position="116"/>
    </location>
</feature>
<dbReference type="InterPro" id="IPR036047">
    <property type="entry name" value="F-box-like_dom_sf"/>
</dbReference>
<evidence type="ECO:0000256" key="4">
    <source>
        <dbReference type="ARBA" id="ARBA00022490"/>
    </source>
</evidence>
<comment type="subcellular location">
    <subcellularLocation>
        <location evidence="1">Cytoplasm</location>
    </subcellularLocation>
</comment>
<evidence type="ECO:0000256" key="2">
    <source>
        <dbReference type="ARBA" id="ARBA00004906"/>
    </source>
</evidence>
<dbReference type="InterPro" id="IPR001810">
    <property type="entry name" value="F-box_dom"/>
</dbReference>
<comment type="caution">
    <text evidence="9">The sequence shown here is derived from an EMBL/GenBank/DDBJ whole genome shotgun (WGS) entry which is preliminary data.</text>
</comment>
<reference evidence="9 10" key="1">
    <citation type="submission" date="2023-08" db="EMBL/GenBank/DDBJ databases">
        <title>Annotated Genome Sequence of Vanrija albida AlHP1.</title>
        <authorList>
            <person name="Herzog R."/>
        </authorList>
    </citation>
    <scope>NUCLEOTIDE SEQUENCE [LARGE SCALE GENOMIC DNA]</scope>
    <source>
        <strain evidence="9 10">AlHP1</strain>
    </source>
</reference>
<evidence type="ECO:0000259" key="8">
    <source>
        <dbReference type="PROSITE" id="PS50181"/>
    </source>
</evidence>
<keyword evidence="6" id="KW-0802">TPR repeat</keyword>
<sequence length="550" mass="60534">MTVTTTTATATLSPTKALAALSLDDARPPETTANDDELERFRREWRQEVQGRKAGAGPAAAVSQPAEPAPSATPADQPSRASLDRVRSQDSAASHKSPKLAASPVLASSPTKTTLPPRSPTKAAYAGIGLYAHHAVPAGPSRQVHTLGGATSASKIPFRAPQVTKDKDAAVEVYTRAVEREQSGQLNEALKLYRQAFKLDDNVDRLYARVAARHAAEVQEAAAAEVEDQPTSADVVDPSAPVEEPYDFTRHIQTAPDYDRGARARVAGASRLSALFAAQDEAHDTFLPEDEELPIPIARLPAELLEPIFAHLDVGAIERFGLTCWRARALTAAAGKWRRLAEGIYRPPAMVPAGLSPRELARRHRGEWRTALVEEERVRMDGCYISVCHYIRPGAGEQWVAITHMITYHRFLRFYPDGKVISFLTTDHPSDVVPTLRPNLRGKGLHFGRWRLVRSDDPNNDDEGQEKGAGGKRKRARIVISELLEPGVDQPKYEFEMDLALRETGRGRWNKLDLSTYSSINLATGETLGLSLRHQKPFYFSKVKSYNPPF</sequence>
<feature type="domain" description="F-box" evidence="8">
    <location>
        <begin position="294"/>
        <end position="340"/>
    </location>
</feature>
<dbReference type="SUPFAM" id="SSF116846">
    <property type="entry name" value="MIT domain"/>
    <property type="match status" value="1"/>
</dbReference>
<evidence type="ECO:0000313" key="10">
    <source>
        <dbReference type="Proteomes" id="UP001565368"/>
    </source>
</evidence>
<dbReference type="Gene3D" id="1.20.58.80">
    <property type="entry name" value="Phosphotransferase system, lactose/cellobiose-type IIA subunit"/>
    <property type="match status" value="1"/>
</dbReference>
<dbReference type="GeneID" id="95983600"/>
<dbReference type="InterPro" id="IPR045464">
    <property type="entry name" value="Hrt3/FBXO9_C"/>
</dbReference>
<dbReference type="PANTHER" id="PTHR12874">
    <property type="entry name" value="F-BOX ONLY PROTEIN 48-RELATED"/>
    <property type="match status" value="1"/>
</dbReference>
<dbReference type="InterPro" id="IPR036181">
    <property type="entry name" value="MIT_dom_sf"/>
</dbReference>
<dbReference type="PANTHER" id="PTHR12874:SF9">
    <property type="entry name" value="F-BOX ONLY PROTEIN 48"/>
    <property type="match status" value="1"/>
</dbReference>
<dbReference type="RefSeq" id="XP_069211537.1">
    <property type="nucleotide sequence ID" value="XM_069351151.1"/>
</dbReference>
<dbReference type="Gene3D" id="1.20.1280.50">
    <property type="match status" value="1"/>
</dbReference>
<feature type="region of interest" description="Disordered" evidence="7">
    <location>
        <begin position="1"/>
        <end position="120"/>
    </location>
</feature>
<proteinExistence type="predicted"/>
<keyword evidence="4" id="KW-0963">Cytoplasm</keyword>
<name>A0ABR3QA49_9TREE</name>
<evidence type="ECO:0000256" key="6">
    <source>
        <dbReference type="ARBA" id="ARBA00022803"/>
    </source>
</evidence>
<comment type="pathway">
    <text evidence="2">Protein modification; protein ubiquitination.</text>
</comment>
<evidence type="ECO:0000256" key="1">
    <source>
        <dbReference type="ARBA" id="ARBA00004496"/>
    </source>
</evidence>
<evidence type="ECO:0000256" key="7">
    <source>
        <dbReference type="SAM" id="MobiDB-lite"/>
    </source>
</evidence>
<dbReference type="SUPFAM" id="SSF81383">
    <property type="entry name" value="F-box domain"/>
    <property type="match status" value="1"/>
</dbReference>